<name>A0ABN2TI95_9ACTN</name>
<evidence type="ECO:0000256" key="1">
    <source>
        <dbReference type="SAM" id="SignalP"/>
    </source>
</evidence>
<feature type="domain" description="TNT" evidence="2">
    <location>
        <begin position="141"/>
        <end position="241"/>
    </location>
</feature>
<sequence>MRPFTRLRLRLVLGAALAVLAPAASADAAAAAPTETERLPAVVATDCPLLDPPPSQEDLERYLCGDPRLGPADLPDDGVVGELMHGYQRLGGLSPTEFLNRYRRTSTDPQTGEAEESWIYPAHQGFATVGGVVQSWKVDVAAGTMLDRFGSPWGSFLAPAGTPYAQRSLPPDSLNTWPGGPAHNYRCYQVLDEFTAEVGPIAPAFEQPGGGDRLFLDPALVPEGTGLGHVGVDSLAEWGYVEDRPAEDCAVSERFRLAA</sequence>
<dbReference type="Proteomes" id="UP001501585">
    <property type="component" value="Unassembled WGS sequence"/>
</dbReference>
<evidence type="ECO:0000313" key="3">
    <source>
        <dbReference type="EMBL" id="GAA2010525.1"/>
    </source>
</evidence>
<organism evidence="3 4">
    <name type="scientific">Nocardiopsis rhodophaea</name>
    <dbReference type="NCBI Taxonomy" id="280238"/>
    <lineage>
        <taxon>Bacteria</taxon>
        <taxon>Bacillati</taxon>
        <taxon>Actinomycetota</taxon>
        <taxon>Actinomycetes</taxon>
        <taxon>Streptosporangiales</taxon>
        <taxon>Nocardiopsidaceae</taxon>
        <taxon>Nocardiopsis</taxon>
    </lineage>
</organism>
<accession>A0ABN2TI95</accession>
<reference evidence="3 4" key="1">
    <citation type="journal article" date="2019" name="Int. J. Syst. Evol. Microbiol.">
        <title>The Global Catalogue of Microorganisms (GCM) 10K type strain sequencing project: providing services to taxonomists for standard genome sequencing and annotation.</title>
        <authorList>
            <consortium name="The Broad Institute Genomics Platform"/>
            <consortium name="The Broad Institute Genome Sequencing Center for Infectious Disease"/>
            <person name="Wu L."/>
            <person name="Ma J."/>
        </authorList>
    </citation>
    <scope>NUCLEOTIDE SEQUENCE [LARGE SCALE GENOMIC DNA]</scope>
    <source>
        <strain evidence="3 4">JCM 15313</strain>
    </source>
</reference>
<feature type="chain" id="PRO_5047165278" description="TNT domain-containing protein" evidence="1">
    <location>
        <begin position="27"/>
        <end position="259"/>
    </location>
</feature>
<protein>
    <recommendedName>
        <fullName evidence="2">TNT domain-containing protein</fullName>
    </recommendedName>
</protein>
<evidence type="ECO:0000259" key="2">
    <source>
        <dbReference type="Pfam" id="PF14021"/>
    </source>
</evidence>
<dbReference type="EMBL" id="BAAAPC010000021">
    <property type="protein sequence ID" value="GAA2010525.1"/>
    <property type="molecule type" value="Genomic_DNA"/>
</dbReference>
<dbReference type="PANTHER" id="PTHR42059:SF1">
    <property type="entry name" value="TNT DOMAIN-CONTAINING PROTEIN"/>
    <property type="match status" value="1"/>
</dbReference>
<dbReference type="Pfam" id="PF14021">
    <property type="entry name" value="TNT"/>
    <property type="match status" value="1"/>
</dbReference>
<dbReference type="PANTHER" id="PTHR42059">
    <property type="entry name" value="TNT DOMAIN-CONTAINING PROTEIN"/>
    <property type="match status" value="1"/>
</dbReference>
<evidence type="ECO:0000313" key="4">
    <source>
        <dbReference type="Proteomes" id="UP001501585"/>
    </source>
</evidence>
<dbReference type="InterPro" id="IPR053024">
    <property type="entry name" value="Fungal_surface_NADase"/>
</dbReference>
<feature type="signal peptide" evidence="1">
    <location>
        <begin position="1"/>
        <end position="26"/>
    </location>
</feature>
<comment type="caution">
    <text evidence="3">The sequence shown here is derived from an EMBL/GenBank/DDBJ whole genome shotgun (WGS) entry which is preliminary data.</text>
</comment>
<gene>
    <name evidence="3" type="ORF">GCM10009799_43350</name>
</gene>
<proteinExistence type="predicted"/>
<keyword evidence="4" id="KW-1185">Reference proteome</keyword>
<keyword evidence="1" id="KW-0732">Signal</keyword>
<dbReference type="RefSeq" id="WP_344164808.1">
    <property type="nucleotide sequence ID" value="NZ_BAAAPC010000021.1"/>
</dbReference>
<dbReference type="InterPro" id="IPR025331">
    <property type="entry name" value="TNT"/>
</dbReference>